<evidence type="ECO:0008006" key="4">
    <source>
        <dbReference type="Google" id="ProtNLM"/>
    </source>
</evidence>
<proteinExistence type="predicted"/>
<gene>
    <name evidence="2" type="ORF">DSL64_26730</name>
</gene>
<feature type="signal peptide" evidence="1">
    <location>
        <begin position="1"/>
        <end position="20"/>
    </location>
</feature>
<evidence type="ECO:0000313" key="2">
    <source>
        <dbReference type="EMBL" id="REA56516.1"/>
    </source>
</evidence>
<dbReference type="OrthoDB" id="1163828at2"/>
<evidence type="ECO:0000256" key="1">
    <source>
        <dbReference type="SAM" id="SignalP"/>
    </source>
</evidence>
<feature type="chain" id="PRO_5017740020" description="C1q domain-containing protein" evidence="1">
    <location>
        <begin position="21"/>
        <end position="264"/>
    </location>
</feature>
<evidence type="ECO:0000313" key="3">
    <source>
        <dbReference type="Proteomes" id="UP000256373"/>
    </source>
</evidence>
<reference evidence="2 3" key="1">
    <citation type="submission" date="2018-07" db="EMBL/GenBank/DDBJ databases">
        <title>Dyadobacter roseus sp. nov., isolated from rose rhizosphere soil.</title>
        <authorList>
            <person name="Chen L."/>
        </authorList>
    </citation>
    <scope>NUCLEOTIDE SEQUENCE [LARGE SCALE GENOMIC DNA]</scope>
    <source>
        <strain evidence="2 3">RS19</strain>
    </source>
</reference>
<name>A0A3D8Y6J8_9BACT</name>
<dbReference type="Proteomes" id="UP000256373">
    <property type="component" value="Unassembled WGS sequence"/>
</dbReference>
<keyword evidence="1" id="KW-0732">Signal</keyword>
<organism evidence="2 3">
    <name type="scientific">Dyadobacter luteus</name>
    <dbReference type="NCBI Taxonomy" id="2259619"/>
    <lineage>
        <taxon>Bacteria</taxon>
        <taxon>Pseudomonadati</taxon>
        <taxon>Bacteroidota</taxon>
        <taxon>Cytophagia</taxon>
        <taxon>Cytophagales</taxon>
        <taxon>Spirosomataceae</taxon>
        <taxon>Dyadobacter</taxon>
    </lineage>
</organism>
<dbReference type="EMBL" id="QNUL01000038">
    <property type="protein sequence ID" value="REA56516.1"/>
    <property type="molecule type" value="Genomic_DNA"/>
</dbReference>
<dbReference type="RefSeq" id="WP_115834027.1">
    <property type="nucleotide sequence ID" value="NZ_QNUL01000038.1"/>
</dbReference>
<protein>
    <recommendedName>
        <fullName evidence="4">C1q domain-containing protein</fullName>
    </recommendedName>
</protein>
<keyword evidence="3" id="KW-1185">Reference proteome</keyword>
<sequence length="264" mass="27215">MKVKQILIAASFILATAAQAQVKVGSNPTTISSNAVLDVEGTSGSHTVVLQNGNTGVGTVTPGNKVEINQGIAGNSGLRFSQINSTTVPTTTKAATLGVDNNGDVVVVDGAVTRQYLSVARVNSYQGVSGGQDIVFNSITSENGTIPYNTSTGVATLTIGKTYVITAALHLAQYSAGSFAWIRYGFVNAETNNLLIPTGTAETQAAGATTGSGSSGGISVIYKAVAGANTIKLRALDIFNYELNTAGQANIRHDRYSGFVVYEL</sequence>
<accession>A0A3D8Y6J8</accession>
<comment type="caution">
    <text evidence="2">The sequence shown here is derived from an EMBL/GenBank/DDBJ whole genome shotgun (WGS) entry which is preliminary data.</text>
</comment>
<dbReference type="AlphaFoldDB" id="A0A3D8Y6J8"/>